<dbReference type="Gene3D" id="1.20.120.920">
    <property type="entry name" value="CRISPR-associated endonuclease Cas1, C-terminal domain"/>
    <property type="match status" value="1"/>
</dbReference>
<reference evidence="11 12" key="1">
    <citation type="submission" date="2019-08" db="EMBL/GenBank/DDBJ databases">
        <title>Selenomonas sp. mPRGC5 and Selenomonas sp. mPRGC8 isolated from ruminal fluid of dairy goat (Capra hircus).</title>
        <authorList>
            <person name="Poothong S."/>
            <person name="Nuengjamnong C."/>
            <person name="Tanasupawat S."/>
        </authorList>
    </citation>
    <scope>NUCLEOTIDE SEQUENCE [LARGE SCALE GENOMIC DNA]</scope>
    <source>
        <strain evidence="12">mPRGC5</strain>
    </source>
</reference>
<comment type="function">
    <text evidence="10">CRISPR (clustered regularly interspaced short palindromic repeat), is an adaptive immune system that provides protection against mobile genetic elements (viruses, transposable elements and conjugative plasmids). CRISPR clusters contain spacers, sequences complementary to antecedent mobile elements, and target invading nucleic acids. CRISPR clusters are transcribed and processed into CRISPR RNA (crRNA). Acts as a dsDNA endonuclease. Involved in the integration of spacer DNA into the CRISPR cassette.</text>
</comment>
<keyword evidence="6 10" id="KW-0051">Antiviral defense</keyword>
<dbReference type="Proteomes" id="UP000323646">
    <property type="component" value="Unassembled WGS sequence"/>
</dbReference>
<evidence type="ECO:0000256" key="3">
    <source>
        <dbReference type="ARBA" id="ARBA00022759"/>
    </source>
</evidence>
<keyword evidence="3 10" id="KW-0255">Endonuclease</keyword>
<comment type="subunit">
    <text evidence="9 10">Homodimer, forms a heterotetramer with a Cas2 homodimer.</text>
</comment>
<keyword evidence="1 10" id="KW-0540">Nuclease</keyword>
<evidence type="ECO:0000256" key="7">
    <source>
        <dbReference type="ARBA" id="ARBA00023125"/>
    </source>
</evidence>
<dbReference type="Pfam" id="PF01867">
    <property type="entry name" value="Cas_Cas1"/>
    <property type="match status" value="1"/>
</dbReference>
<evidence type="ECO:0000313" key="12">
    <source>
        <dbReference type="Proteomes" id="UP000323646"/>
    </source>
</evidence>
<evidence type="ECO:0000256" key="8">
    <source>
        <dbReference type="ARBA" id="ARBA00023211"/>
    </source>
</evidence>
<dbReference type="PANTHER" id="PTHR34353:SF2">
    <property type="entry name" value="CRISPR-ASSOCIATED ENDONUCLEASE CAS1 1"/>
    <property type="match status" value="1"/>
</dbReference>
<keyword evidence="2 10" id="KW-0479">Metal-binding</keyword>
<keyword evidence="4 10" id="KW-0378">Hydrolase</keyword>
<dbReference type="Gene3D" id="3.100.10.20">
    <property type="entry name" value="CRISPR-associated endonuclease Cas1, N-terminal domain"/>
    <property type="match status" value="1"/>
</dbReference>
<feature type="binding site" evidence="10">
    <location>
        <position position="157"/>
    </location>
    <ligand>
        <name>Mn(2+)</name>
        <dbReference type="ChEBI" id="CHEBI:29035"/>
    </ligand>
</feature>
<dbReference type="GO" id="GO:0016787">
    <property type="term" value="F:hydrolase activity"/>
    <property type="evidence" value="ECO:0007669"/>
    <property type="project" value="UniProtKB-KW"/>
</dbReference>
<keyword evidence="8 10" id="KW-0464">Manganese</keyword>
<accession>A0A5D6W4W4</accession>
<feature type="binding site" evidence="10">
    <location>
        <position position="222"/>
    </location>
    <ligand>
        <name>Mn(2+)</name>
        <dbReference type="ChEBI" id="CHEBI:29035"/>
    </ligand>
</feature>
<dbReference type="HAMAP" id="MF_01470">
    <property type="entry name" value="Cas1"/>
    <property type="match status" value="1"/>
</dbReference>
<dbReference type="EC" id="3.1.-.-" evidence="10"/>
<protein>
    <recommendedName>
        <fullName evidence="10">CRISPR-associated endonuclease Cas1</fullName>
        <ecNumber evidence="10">3.1.-.-</ecNumber>
    </recommendedName>
</protein>
<gene>
    <name evidence="10 11" type="primary">cas1</name>
    <name evidence="11" type="ORF">FZ040_06875</name>
</gene>
<dbReference type="InterPro" id="IPR050646">
    <property type="entry name" value="Cas1"/>
</dbReference>
<dbReference type="GO" id="GO:0046872">
    <property type="term" value="F:metal ion binding"/>
    <property type="evidence" value="ECO:0007669"/>
    <property type="project" value="UniProtKB-UniRule"/>
</dbReference>
<sequence>MSVLYLLSPGGNVHKNGGRLVIEKDEKLVGRMPIRSLTSVVVGPAANISTPVIFACLENDIPIFFLNKKWQLFGQLANEHASLAIIRQQFACLEDPVIAMPLAKIVVDEKIRNQYRLLKSYSRTVQNPLLNKVLKTLKEERAKINEAESANSLRGIEGTCAKCYFSGFGTLLDNRTWHFKGRTRPATDPANALLNFGYAFLEREVRIATIGLRLDPRIGFLHSNNDRKDSLVFDLMELFRQPVIDRFVLNLLRLQTYKPRDFEKDDEGTCRLTNEARTLWYQKYEGYMEKPYQEYKDLSPRQFIQKRIEDFRRKLLTEPL</sequence>
<dbReference type="InterPro" id="IPR042211">
    <property type="entry name" value="CRISPR-assoc_Cas1_N"/>
</dbReference>
<feature type="binding site" evidence="10">
    <location>
        <position position="237"/>
    </location>
    <ligand>
        <name>Mn(2+)</name>
        <dbReference type="ChEBI" id="CHEBI:29035"/>
    </ligand>
</feature>
<dbReference type="PANTHER" id="PTHR34353">
    <property type="entry name" value="CRISPR-ASSOCIATED ENDONUCLEASE CAS1 1"/>
    <property type="match status" value="1"/>
</dbReference>
<dbReference type="GO" id="GO:0043571">
    <property type="term" value="P:maintenance of CRISPR repeat elements"/>
    <property type="evidence" value="ECO:0007669"/>
    <property type="project" value="UniProtKB-UniRule"/>
</dbReference>
<dbReference type="InterPro" id="IPR042206">
    <property type="entry name" value="CRISPR-assoc_Cas1_C"/>
</dbReference>
<dbReference type="OrthoDB" id="9803119at2"/>
<organism evidence="11 12">
    <name type="scientific">Selenomonas ruminis</name>
    <dbReference type="NCBI Taxonomy" id="2593411"/>
    <lineage>
        <taxon>Bacteria</taxon>
        <taxon>Bacillati</taxon>
        <taxon>Bacillota</taxon>
        <taxon>Negativicutes</taxon>
        <taxon>Selenomonadales</taxon>
        <taxon>Selenomonadaceae</taxon>
        <taxon>Selenomonas</taxon>
    </lineage>
</organism>
<dbReference type="GO" id="GO:0004519">
    <property type="term" value="F:endonuclease activity"/>
    <property type="evidence" value="ECO:0007669"/>
    <property type="project" value="UniProtKB-UniRule"/>
</dbReference>
<dbReference type="NCBIfam" id="TIGR00287">
    <property type="entry name" value="cas1"/>
    <property type="match status" value="1"/>
</dbReference>
<evidence type="ECO:0000256" key="5">
    <source>
        <dbReference type="ARBA" id="ARBA00022842"/>
    </source>
</evidence>
<proteinExistence type="inferred from homology"/>
<dbReference type="RefSeq" id="WP_149171330.1">
    <property type="nucleotide sequence ID" value="NZ_VTOY01000004.1"/>
</dbReference>
<evidence type="ECO:0000313" key="11">
    <source>
        <dbReference type="EMBL" id="TYZ22936.1"/>
    </source>
</evidence>
<keyword evidence="7 10" id="KW-0238">DNA-binding</keyword>
<comment type="cofactor">
    <cofactor evidence="10">
        <name>Mg(2+)</name>
        <dbReference type="ChEBI" id="CHEBI:18420"/>
    </cofactor>
    <cofactor evidence="10">
        <name>Mn(2+)</name>
        <dbReference type="ChEBI" id="CHEBI:29035"/>
    </cofactor>
</comment>
<evidence type="ECO:0000256" key="6">
    <source>
        <dbReference type="ARBA" id="ARBA00023118"/>
    </source>
</evidence>
<dbReference type="GO" id="GO:0051607">
    <property type="term" value="P:defense response to virus"/>
    <property type="evidence" value="ECO:0007669"/>
    <property type="project" value="UniProtKB-UniRule"/>
</dbReference>
<keyword evidence="5 10" id="KW-0460">Magnesium</keyword>
<evidence type="ECO:0000256" key="1">
    <source>
        <dbReference type="ARBA" id="ARBA00022722"/>
    </source>
</evidence>
<dbReference type="AlphaFoldDB" id="A0A5D6W4W4"/>
<comment type="caution">
    <text evidence="11">The sequence shown here is derived from an EMBL/GenBank/DDBJ whole genome shotgun (WGS) entry which is preliminary data.</text>
</comment>
<dbReference type="InterPro" id="IPR002729">
    <property type="entry name" value="CRISPR-assoc_Cas1"/>
</dbReference>
<dbReference type="GO" id="GO:0003677">
    <property type="term" value="F:DNA binding"/>
    <property type="evidence" value="ECO:0007669"/>
    <property type="project" value="UniProtKB-KW"/>
</dbReference>
<evidence type="ECO:0000256" key="9">
    <source>
        <dbReference type="ARBA" id="ARBA00038592"/>
    </source>
</evidence>
<name>A0A5D6W4W4_9FIRM</name>
<comment type="similarity">
    <text evidence="10">Belongs to the CRISPR-associated endonuclease Cas1 family.</text>
</comment>
<evidence type="ECO:0000256" key="2">
    <source>
        <dbReference type="ARBA" id="ARBA00022723"/>
    </source>
</evidence>
<evidence type="ECO:0000256" key="4">
    <source>
        <dbReference type="ARBA" id="ARBA00022801"/>
    </source>
</evidence>
<dbReference type="CDD" id="cd09634">
    <property type="entry name" value="Cas1_I-II-III"/>
    <property type="match status" value="1"/>
</dbReference>
<evidence type="ECO:0000256" key="10">
    <source>
        <dbReference type="HAMAP-Rule" id="MF_01470"/>
    </source>
</evidence>
<keyword evidence="12" id="KW-1185">Reference proteome</keyword>
<dbReference type="EMBL" id="VTOY01000004">
    <property type="protein sequence ID" value="TYZ22936.1"/>
    <property type="molecule type" value="Genomic_DNA"/>
</dbReference>